<gene>
    <name evidence="8" type="ORF">CCUR1050_LOCUS10480</name>
</gene>
<dbReference type="PANTHER" id="PTHR43827">
    <property type="entry name" value="2,5-DIKETO-D-GLUCONIC ACID REDUCTASE"/>
    <property type="match status" value="1"/>
</dbReference>
<organism evidence="8">
    <name type="scientific">Cryptomonas curvata</name>
    <dbReference type="NCBI Taxonomy" id="233186"/>
    <lineage>
        <taxon>Eukaryota</taxon>
        <taxon>Cryptophyceae</taxon>
        <taxon>Cryptomonadales</taxon>
        <taxon>Cryptomonadaceae</taxon>
        <taxon>Cryptomonas</taxon>
    </lineage>
</organism>
<dbReference type="PANTHER" id="PTHR43827:SF3">
    <property type="entry name" value="NADP-DEPENDENT OXIDOREDUCTASE DOMAIN-CONTAINING PROTEIN"/>
    <property type="match status" value="1"/>
</dbReference>
<dbReference type="CDD" id="cd19071">
    <property type="entry name" value="AKR_AKR1-5-like"/>
    <property type="match status" value="1"/>
</dbReference>
<dbReference type="PROSITE" id="PS00062">
    <property type="entry name" value="ALDOKETO_REDUCTASE_2"/>
    <property type="match status" value="1"/>
</dbReference>
<dbReference type="PRINTS" id="PR00069">
    <property type="entry name" value="ALDKETRDTASE"/>
</dbReference>
<evidence type="ECO:0000259" key="7">
    <source>
        <dbReference type="Pfam" id="PF00248"/>
    </source>
</evidence>
<dbReference type="FunFam" id="3.20.20.100:FF:000002">
    <property type="entry name" value="2,5-diketo-D-gluconic acid reductase A"/>
    <property type="match status" value="1"/>
</dbReference>
<feature type="active site" description="Proton donor" evidence="4">
    <location>
        <position position="67"/>
    </location>
</feature>
<comment type="similarity">
    <text evidence="1">Belongs to the aldo/keto reductase family.</text>
</comment>
<evidence type="ECO:0000256" key="3">
    <source>
        <dbReference type="ARBA" id="ARBA00023002"/>
    </source>
</evidence>
<protein>
    <recommendedName>
        <fullName evidence="7">NADP-dependent oxidoreductase domain-containing protein</fullName>
    </recommendedName>
</protein>
<sequence length="311" mass="34356">MADSRFVTMNNGVQHPLIGFGTYKIGFVPASSNTAGVAGHAPDQDPKDIIKAAITTGYRYIDCAQFYGNEKMVGQALAECGVPRAELFLVSKVWGDKIYEGGAAIRQQLETTLADLGTDYLDSYLVHWPVPGNHVAAYQTLEALLDEGKVRSIGVSNYTIEDYQALAAVMRIKPVINQIEINPFLYRRNTIEFFQKEGVVLQSYRALRQGKAMDHPLIVAIAAKHARTPAQVLGRWCVQKGIVVVAKSARLERMRENMGIFDFALSPEDEAALDALTTPDSLQEFKQLYDKCIIRDTPLGPDVVPSAYTID</sequence>
<dbReference type="PIRSF" id="PIRSF000097">
    <property type="entry name" value="AKR"/>
    <property type="match status" value="1"/>
</dbReference>
<evidence type="ECO:0000256" key="6">
    <source>
        <dbReference type="PIRSR" id="PIRSR000097-3"/>
    </source>
</evidence>
<dbReference type="InterPro" id="IPR018170">
    <property type="entry name" value="Aldo/ket_reductase_CS"/>
</dbReference>
<reference evidence="8" key="1">
    <citation type="submission" date="2021-01" db="EMBL/GenBank/DDBJ databases">
        <authorList>
            <person name="Corre E."/>
            <person name="Pelletier E."/>
            <person name="Niang G."/>
            <person name="Scheremetjew M."/>
            <person name="Finn R."/>
            <person name="Kale V."/>
            <person name="Holt S."/>
            <person name="Cochrane G."/>
            <person name="Meng A."/>
            <person name="Brown T."/>
            <person name="Cohen L."/>
        </authorList>
    </citation>
    <scope>NUCLEOTIDE SEQUENCE</scope>
    <source>
        <strain evidence="8">CCAP979/52</strain>
    </source>
</reference>
<dbReference type="EMBL" id="HBEZ01018994">
    <property type="protein sequence ID" value="CAD8632799.1"/>
    <property type="molecule type" value="Transcribed_RNA"/>
</dbReference>
<evidence type="ECO:0000256" key="1">
    <source>
        <dbReference type="ARBA" id="ARBA00007905"/>
    </source>
</evidence>
<dbReference type="GO" id="GO:0016616">
    <property type="term" value="F:oxidoreductase activity, acting on the CH-OH group of donors, NAD or NADP as acceptor"/>
    <property type="evidence" value="ECO:0007669"/>
    <property type="project" value="UniProtKB-ARBA"/>
</dbReference>
<dbReference type="InterPro" id="IPR020471">
    <property type="entry name" value="AKR"/>
</dbReference>
<evidence type="ECO:0000256" key="2">
    <source>
        <dbReference type="ARBA" id="ARBA00022857"/>
    </source>
</evidence>
<keyword evidence="3" id="KW-0560">Oxidoreductase</keyword>
<dbReference type="Pfam" id="PF00248">
    <property type="entry name" value="Aldo_ket_red"/>
    <property type="match status" value="1"/>
</dbReference>
<feature type="domain" description="NADP-dependent oxidoreductase" evidence="7">
    <location>
        <begin position="18"/>
        <end position="276"/>
    </location>
</feature>
<keyword evidence="2" id="KW-0521">NADP</keyword>
<dbReference type="InterPro" id="IPR023210">
    <property type="entry name" value="NADP_OxRdtase_dom"/>
</dbReference>
<dbReference type="AlphaFoldDB" id="A0A7S0M9P1"/>
<proteinExistence type="inferred from homology"/>
<evidence type="ECO:0000256" key="5">
    <source>
        <dbReference type="PIRSR" id="PIRSR000097-2"/>
    </source>
</evidence>
<name>A0A7S0M9P1_9CRYP</name>
<evidence type="ECO:0000256" key="4">
    <source>
        <dbReference type="PIRSR" id="PIRSR000097-1"/>
    </source>
</evidence>
<evidence type="ECO:0000313" key="8">
    <source>
        <dbReference type="EMBL" id="CAD8632799.1"/>
    </source>
</evidence>
<feature type="site" description="Lowers pKa of active site Tyr" evidence="6">
    <location>
        <position position="92"/>
    </location>
</feature>
<feature type="binding site" evidence="5">
    <location>
        <position position="127"/>
    </location>
    <ligand>
        <name>substrate</name>
    </ligand>
</feature>
<dbReference type="InterPro" id="IPR036812">
    <property type="entry name" value="NAD(P)_OxRdtase_dom_sf"/>
</dbReference>
<accession>A0A7S0M9P1</accession>
<dbReference type="Gene3D" id="3.20.20.100">
    <property type="entry name" value="NADP-dependent oxidoreductase domain"/>
    <property type="match status" value="1"/>
</dbReference>
<dbReference type="SUPFAM" id="SSF51430">
    <property type="entry name" value="NAD(P)-linked oxidoreductase"/>
    <property type="match status" value="1"/>
</dbReference>